<feature type="compositionally biased region" description="Polar residues" evidence="2">
    <location>
        <begin position="353"/>
        <end position="378"/>
    </location>
</feature>
<dbReference type="SUPFAM" id="SSF111369">
    <property type="entry name" value="HlyD-like secretion proteins"/>
    <property type="match status" value="1"/>
</dbReference>
<dbReference type="PANTHER" id="PTHR30469">
    <property type="entry name" value="MULTIDRUG RESISTANCE PROTEIN MDTA"/>
    <property type="match status" value="1"/>
</dbReference>
<feature type="domain" description="CzcB-like barrel-sandwich hybrid" evidence="3">
    <location>
        <begin position="67"/>
        <end position="192"/>
    </location>
</feature>
<gene>
    <name evidence="5" type="ORF">EV695_2251</name>
</gene>
<sequence>MPHRISLNFLIGMLGLVIMITATSITPATAADKKKAIHLVEVTQAEATKSNTANNWYGSLYFNELVNIYNQEKGRIDSFPFKEGDYVKKNQVLVHLDDRLLRAEKTRLLAQISQAKTDLNRIQVLVKKQALGTNELDQAKTQLAIYNAEKNLLDIRLSYFTINAPFSGIVTDRFANEGDAVSAQQHLLTLSNDNSLVAKVQISETALPSLKMNAPATIIIPSSGEKYAGKISRIYPKLHPSTRQATVEITFDSIPKNLYSGQSVLAEIKGATKDRILIPLAALKRDGDGEYVFLLKEDGKAHRQAVTSSAYISGKVEITSGIKLNDKVITRGFLGLQNGKAVKVSGELDTSEDTATQSETPNNKPATKPDNANTFSGRLSKTWNSTLNKIKDMVN</sequence>
<dbReference type="NCBIfam" id="TIGR01730">
    <property type="entry name" value="RND_mfp"/>
    <property type="match status" value="1"/>
</dbReference>
<evidence type="ECO:0000313" key="6">
    <source>
        <dbReference type="Proteomes" id="UP000294887"/>
    </source>
</evidence>
<dbReference type="GO" id="GO:0015562">
    <property type="term" value="F:efflux transmembrane transporter activity"/>
    <property type="evidence" value="ECO:0007669"/>
    <property type="project" value="TreeGrafter"/>
</dbReference>
<dbReference type="GO" id="GO:1990281">
    <property type="term" value="C:efflux pump complex"/>
    <property type="evidence" value="ECO:0007669"/>
    <property type="project" value="TreeGrafter"/>
</dbReference>
<name>A0A4R1F0J9_9GAMM</name>
<feature type="domain" description="YknX-like C-terminal permuted SH3-like" evidence="4">
    <location>
        <begin position="278"/>
        <end position="344"/>
    </location>
</feature>
<reference evidence="5 6" key="1">
    <citation type="submission" date="2019-03" db="EMBL/GenBank/DDBJ databases">
        <title>Genomic Encyclopedia of Type Strains, Phase IV (KMG-IV): sequencing the most valuable type-strain genomes for metagenomic binning, comparative biology and taxonomic classification.</title>
        <authorList>
            <person name="Goeker M."/>
        </authorList>
    </citation>
    <scope>NUCLEOTIDE SEQUENCE [LARGE SCALE GENOMIC DNA]</scope>
    <source>
        <strain evidence="5 6">DSM 24830</strain>
    </source>
</reference>
<proteinExistence type="inferred from homology"/>
<dbReference type="Gene3D" id="2.40.30.170">
    <property type="match status" value="1"/>
</dbReference>
<evidence type="ECO:0000259" key="4">
    <source>
        <dbReference type="Pfam" id="PF25989"/>
    </source>
</evidence>
<accession>A0A4R1F0J9</accession>
<comment type="similarity">
    <text evidence="1">Belongs to the membrane fusion protein (MFP) (TC 8.A.1) family.</text>
</comment>
<evidence type="ECO:0000313" key="5">
    <source>
        <dbReference type="EMBL" id="TCJ87736.1"/>
    </source>
</evidence>
<dbReference type="InterPro" id="IPR058637">
    <property type="entry name" value="YknX-like_C"/>
</dbReference>
<dbReference type="InterPro" id="IPR006143">
    <property type="entry name" value="RND_pump_MFP"/>
</dbReference>
<keyword evidence="6" id="KW-1185">Reference proteome</keyword>
<dbReference type="Gene3D" id="1.10.287.470">
    <property type="entry name" value="Helix hairpin bin"/>
    <property type="match status" value="1"/>
</dbReference>
<dbReference type="InterPro" id="IPR058647">
    <property type="entry name" value="BSH_CzcB-like"/>
</dbReference>
<dbReference type="Proteomes" id="UP000294887">
    <property type="component" value="Unassembled WGS sequence"/>
</dbReference>
<evidence type="ECO:0000256" key="1">
    <source>
        <dbReference type="ARBA" id="ARBA00009477"/>
    </source>
</evidence>
<protein>
    <submittedName>
        <fullName evidence="5">RND family efflux transporter MFP subunit</fullName>
    </submittedName>
</protein>
<evidence type="ECO:0000256" key="2">
    <source>
        <dbReference type="SAM" id="MobiDB-lite"/>
    </source>
</evidence>
<dbReference type="Pfam" id="PF25973">
    <property type="entry name" value="BSH_CzcB"/>
    <property type="match status" value="1"/>
</dbReference>
<feature type="region of interest" description="Disordered" evidence="2">
    <location>
        <begin position="345"/>
        <end position="378"/>
    </location>
</feature>
<dbReference type="EMBL" id="SMFQ01000003">
    <property type="protein sequence ID" value="TCJ87736.1"/>
    <property type="molecule type" value="Genomic_DNA"/>
</dbReference>
<dbReference type="Gene3D" id="2.40.420.20">
    <property type="match status" value="1"/>
</dbReference>
<dbReference type="AlphaFoldDB" id="A0A4R1F0J9"/>
<evidence type="ECO:0000259" key="3">
    <source>
        <dbReference type="Pfam" id="PF25973"/>
    </source>
</evidence>
<dbReference type="Gene3D" id="2.40.50.100">
    <property type="match status" value="1"/>
</dbReference>
<comment type="caution">
    <text evidence="5">The sequence shown here is derived from an EMBL/GenBank/DDBJ whole genome shotgun (WGS) entry which is preliminary data.</text>
</comment>
<dbReference type="Pfam" id="PF25989">
    <property type="entry name" value="YknX_C"/>
    <property type="match status" value="1"/>
</dbReference>
<organism evidence="5 6">
    <name type="scientific">Cocleimonas flava</name>
    <dbReference type="NCBI Taxonomy" id="634765"/>
    <lineage>
        <taxon>Bacteria</taxon>
        <taxon>Pseudomonadati</taxon>
        <taxon>Pseudomonadota</taxon>
        <taxon>Gammaproteobacteria</taxon>
        <taxon>Thiotrichales</taxon>
        <taxon>Thiotrichaceae</taxon>
        <taxon>Cocleimonas</taxon>
    </lineage>
</organism>
<dbReference type="PANTHER" id="PTHR30469:SF15">
    <property type="entry name" value="HLYD FAMILY OF SECRETION PROTEINS"/>
    <property type="match status" value="1"/>
</dbReference>